<reference evidence="1 4" key="2">
    <citation type="submission" date="2020-07" db="EMBL/GenBank/DDBJ databases">
        <authorList>
            <person name="Feng H."/>
        </authorList>
    </citation>
    <scope>NUCLEOTIDE SEQUENCE [LARGE SCALE GENOMIC DNA]</scope>
    <source>
        <strain evidence="4">s-12</strain>
        <strain evidence="1">S-12</strain>
    </source>
</reference>
<evidence type="ECO:0000313" key="4">
    <source>
        <dbReference type="Proteomes" id="UP000570010"/>
    </source>
</evidence>
<gene>
    <name evidence="2" type="ORF">G4D64_00030</name>
    <name evidence="1" type="ORF">H1Z61_00030</name>
</gene>
<organism evidence="2 3">
    <name type="scientific">Bacillus aquiflavi</name>
    <dbReference type="NCBI Taxonomy" id="2672567"/>
    <lineage>
        <taxon>Bacteria</taxon>
        <taxon>Bacillati</taxon>
        <taxon>Bacillota</taxon>
        <taxon>Bacilli</taxon>
        <taxon>Bacillales</taxon>
        <taxon>Bacillaceae</taxon>
        <taxon>Bacillus</taxon>
    </lineage>
</organism>
<name>A0A6B3VSJ7_9BACI</name>
<dbReference type="AlphaFoldDB" id="A0A6B3VSJ7"/>
<reference evidence="2 3" key="1">
    <citation type="submission" date="2020-02" db="EMBL/GenBank/DDBJ databases">
        <title>Bacillus aquiflavi sp. nov., isolated from yellow water of strong flavor Chinese baijiu in Yibin region of China.</title>
        <authorList>
            <person name="Xie J."/>
        </authorList>
    </citation>
    <scope>NUCLEOTIDE SEQUENCE [LARGE SCALE GENOMIC DNA]</scope>
    <source>
        <strain evidence="2 3">3H-10</strain>
    </source>
</reference>
<dbReference type="EMBL" id="JACEIO010000001">
    <property type="protein sequence ID" value="MBA4535556.1"/>
    <property type="molecule type" value="Genomic_DNA"/>
</dbReference>
<dbReference type="RefSeq" id="WP_163238798.1">
    <property type="nucleotide sequence ID" value="NZ_CP082780.1"/>
</dbReference>
<accession>A0A6B3VSJ7</accession>
<dbReference type="InterPro" id="IPR020115">
    <property type="entry name" value="Fin"/>
</dbReference>
<proteinExistence type="predicted"/>
<protein>
    <submittedName>
        <fullName evidence="2">Anti-sigma-F factor Fin family protein</fullName>
    </submittedName>
</protein>
<dbReference type="EMBL" id="JAAIWN010000001">
    <property type="protein sequence ID" value="NEY79932.1"/>
    <property type="molecule type" value="Genomic_DNA"/>
</dbReference>
<evidence type="ECO:0000313" key="1">
    <source>
        <dbReference type="EMBL" id="MBA4535556.1"/>
    </source>
</evidence>
<evidence type="ECO:0000313" key="2">
    <source>
        <dbReference type="EMBL" id="NEY79932.1"/>
    </source>
</evidence>
<evidence type="ECO:0000313" key="3">
    <source>
        <dbReference type="Proteomes" id="UP000472971"/>
    </source>
</evidence>
<dbReference type="Proteomes" id="UP000570010">
    <property type="component" value="Unassembled WGS sequence"/>
</dbReference>
<dbReference type="GO" id="GO:0010468">
    <property type="term" value="P:regulation of gene expression"/>
    <property type="evidence" value="ECO:0007669"/>
    <property type="project" value="InterPro"/>
</dbReference>
<dbReference type="Proteomes" id="UP000472971">
    <property type="component" value="Unassembled WGS sequence"/>
</dbReference>
<comment type="caution">
    <text evidence="2">The sequence shown here is derived from an EMBL/GenBank/DDBJ whole genome shotgun (WGS) entry which is preliminary data.</text>
</comment>
<sequence length="76" mass="8827">MAILYYCRHCGIKLGKLDKLSVHTESLGFSALTEEERQEMISYDHSGDIHIKSICEDCQESLERNPALHQYDYLIH</sequence>
<dbReference type="Pfam" id="PF10955">
    <property type="entry name" value="Fin"/>
    <property type="match status" value="1"/>
</dbReference>
<keyword evidence="3" id="KW-1185">Reference proteome</keyword>